<evidence type="ECO:0000313" key="14">
    <source>
        <dbReference type="Proteomes" id="UP001187682"/>
    </source>
</evidence>
<evidence type="ECO:0000256" key="5">
    <source>
        <dbReference type="ARBA" id="ARBA00022989"/>
    </source>
</evidence>
<dbReference type="PANTHER" id="PTHR31961">
    <property type="entry name" value="SENSITIVE TO HIGH EXPRESSION PROTEIN 9, MITOCHONDRIAL"/>
    <property type="match status" value="1"/>
</dbReference>
<keyword evidence="3 10" id="KW-0999">Mitochondrion inner membrane</keyword>
<comment type="caution">
    <text evidence="13">The sequence shown here is derived from an EMBL/GenBank/DDBJ whole genome shotgun (WGS) entry which is preliminary data.</text>
</comment>
<name>A0AAE8MT05_9PEZI</name>
<evidence type="ECO:0000256" key="11">
    <source>
        <dbReference type="SAM" id="Coils"/>
    </source>
</evidence>
<comment type="similarity">
    <text evidence="1 10">Belongs to the SHE9 family.</text>
</comment>
<sequence length="445" mass="48468">MASSIFRPLWTTGGAVRLTGKILPRSQLGVSRESPRLVSLWGPTAPWPRSSFVSRPYSSSPSDRKPSGTSPGDPASSPTSEPTSSPASSEPTTSDPASSDSSSEPTTSPTSSHSPSDPTSPVTDPSSQSGPDSPQAPNPEATPGQDPDLPSSADSRRAHLMARFSNFMDNLQDRYVSGIDAFNSLTGYSSIEAITANNSRLERSLASARADMRTARQSYQDTVAAQVATQRDMATLLARKASWVQSDKNRFAELIEDDYRLEREVGEASKAVEAAEASEQSLLSEWVAGMSKQYYEHQVYSDRIRRASTWGTWGLMGVNVLLFLTLQFVAEPWKRGRLLNSMEEREEKLFDRIEGRLEEGLGRMRTEMKDAVTGAGEGSGEVSAEVAVADSAVAPPPARTWEELFWDPRLLWGVLTGAFDTLRAELRLKDYLGLGISLLILLRTA</sequence>
<gene>
    <name evidence="13" type="ORF">DNG_02751</name>
</gene>
<dbReference type="InterPro" id="IPR008839">
    <property type="entry name" value="MDM33_fungi"/>
</dbReference>
<accession>A0AAE8MT05</accession>
<dbReference type="Proteomes" id="UP001187682">
    <property type="component" value="Unassembled WGS sequence"/>
</dbReference>
<keyword evidence="7 10" id="KW-0496">Mitochondrion</keyword>
<dbReference type="AlphaFoldDB" id="A0AAE8MT05"/>
<dbReference type="Pfam" id="PF05546">
    <property type="entry name" value="She9_MDM33"/>
    <property type="match status" value="1"/>
</dbReference>
<organism evidence="13 14">
    <name type="scientific">Cephalotrichum gorgonifer</name>
    <dbReference type="NCBI Taxonomy" id="2041049"/>
    <lineage>
        <taxon>Eukaryota</taxon>
        <taxon>Fungi</taxon>
        <taxon>Dikarya</taxon>
        <taxon>Ascomycota</taxon>
        <taxon>Pezizomycotina</taxon>
        <taxon>Sordariomycetes</taxon>
        <taxon>Hypocreomycetidae</taxon>
        <taxon>Microascales</taxon>
        <taxon>Microascaceae</taxon>
        <taxon>Cephalotrichum</taxon>
    </lineage>
</organism>
<evidence type="ECO:0000256" key="2">
    <source>
        <dbReference type="ARBA" id="ARBA00022692"/>
    </source>
</evidence>
<dbReference type="EMBL" id="ONZQ02000003">
    <property type="protein sequence ID" value="SPN99899.1"/>
    <property type="molecule type" value="Genomic_DNA"/>
</dbReference>
<feature type="coiled-coil region" evidence="11">
    <location>
        <begin position="191"/>
        <end position="218"/>
    </location>
</feature>
<evidence type="ECO:0000256" key="12">
    <source>
        <dbReference type="SAM" id="MobiDB-lite"/>
    </source>
</evidence>
<evidence type="ECO:0000256" key="4">
    <source>
        <dbReference type="ARBA" id="ARBA00022946"/>
    </source>
</evidence>
<proteinExistence type="inferred from homology"/>
<evidence type="ECO:0000313" key="13">
    <source>
        <dbReference type="EMBL" id="SPN99899.1"/>
    </source>
</evidence>
<evidence type="ECO:0000256" key="7">
    <source>
        <dbReference type="ARBA" id="ARBA00023128"/>
    </source>
</evidence>
<keyword evidence="2" id="KW-0812">Transmembrane</keyword>
<protein>
    <recommendedName>
        <fullName evidence="10">Sensitive to high expression protein 9, mitochondrial</fullName>
    </recommendedName>
</protein>
<keyword evidence="5" id="KW-1133">Transmembrane helix</keyword>
<keyword evidence="14" id="KW-1185">Reference proteome</keyword>
<evidence type="ECO:0000256" key="1">
    <source>
        <dbReference type="ARBA" id="ARBA00007472"/>
    </source>
</evidence>
<evidence type="ECO:0000256" key="9">
    <source>
        <dbReference type="ARBA" id="ARBA00024807"/>
    </source>
</evidence>
<evidence type="ECO:0000256" key="6">
    <source>
        <dbReference type="ARBA" id="ARBA00023054"/>
    </source>
</evidence>
<dbReference type="PANTHER" id="PTHR31961:SF3">
    <property type="entry name" value="SENSITIVE TO HIGH EXPRESSION PROTEIN 9, MITOCHONDRIAL"/>
    <property type="match status" value="1"/>
</dbReference>
<feature type="region of interest" description="Disordered" evidence="12">
    <location>
        <begin position="27"/>
        <end position="153"/>
    </location>
</feature>
<evidence type="ECO:0000256" key="8">
    <source>
        <dbReference type="ARBA" id="ARBA00023136"/>
    </source>
</evidence>
<keyword evidence="4 10" id="KW-0809">Transit peptide</keyword>
<comment type="function">
    <text evidence="9">Required for the maintenance of the structure of the mitochondrial inner membrane. Involved in mitochondrial morphology. Causes growth arrest when highly overexpressed.</text>
</comment>
<comment type="subcellular location">
    <subcellularLocation>
        <location evidence="10">Mitochondrion inner membrane</location>
        <topology evidence="10">Multi-pass membrane protein</topology>
    </subcellularLocation>
</comment>
<keyword evidence="8" id="KW-0472">Membrane</keyword>
<comment type="subunit">
    <text evidence="10">Homooligomer.</text>
</comment>
<evidence type="ECO:0000256" key="3">
    <source>
        <dbReference type="ARBA" id="ARBA00022792"/>
    </source>
</evidence>
<evidence type="ECO:0000256" key="10">
    <source>
        <dbReference type="RuleBase" id="RU364128"/>
    </source>
</evidence>
<dbReference type="GO" id="GO:0005743">
    <property type="term" value="C:mitochondrial inner membrane"/>
    <property type="evidence" value="ECO:0007669"/>
    <property type="project" value="UniProtKB-SubCell"/>
</dbReference>
<reference evidence="13" key="1">
    <citation type="submission" date="2018-03" db="EMBL/GenBank/DDBJ databases">
        <authorList>
            <person name="Guldener U."/>
        </authorList>
    </citation>
    <scope>NUCLEOTIDE SEQUENCE</scope>
</reference>
<feature type="compositionally biased region" description="Low complexity" evidence="12">
    <location>
        <begin position="48"/>
        <end position="135"/>
    </location>
</feature>
<dbReference type="GO" id="GO:0007007">
    <property type="term" value="P:inner mitochondrial membrane organization"/>
    <property type="evidence" value="ECO:0007669"/>
    <property type="project" value="TreeGrafter"/>
</dbReference>
<keyword evidence="6 11" id="KW-0175">Coiled coil</keyword>